<keyword evidence="2" id="KW-0472">Membrane</keyword>
<keyword evidence="2" id="KW-1133">Transmembrane helix</keyword>
<evidence type="ECO:0008006" key="6">
    <source>
        <dbReference type="Google" id="ProtNLM"/>
    </source>
</evidence>
<keyword evidence="5" id="KW-1185">Reference proteome</keyword>
<accession>A0AAD5S663</accession>
<evidence type="ECO:0000256" key="3">
    <source>
        <dbReference type="SAM" id="SignalP"/>
    </source>
</evidence>
<sequence length="215" mass="21892">MAAFLLLSLLISSALARTILDLESELQASVPYNEIPLLCAQCALAGNENSGCWGSSEESAVKVSGCTDGSIDCFCAEDAQEDRAAYILDLAEKICIKAGTSSSASESLAVSAYEKFCNTTVPTATASKTASAVSPGSGSSSSTTSSTSPTTDPSASPTSKADPDPLHPAELAGIIIGSTVGFLALVVAVIQLIHWSLGGNGFLLFQCCSCGNRHG</sequence>
<dbReference type="Proteomes" id="UP001201980">
    <property type="component" value="Unassembled WGS sequence"/>
</dbReference>
<evidence type="ECO:0000256" key="1">
    <source>
        <dbReference type="SAM" id="MobiDB-lite"/>
    </source>
</evidence>
<feature type="signal peptide" evidence="3">
    <location>
        <begin position="1"/>
        <end position="16"/>
    </location>
</feature>
<evidence type="ECO:0000256" key="2">
    <source>
        <dbReference type="SAM" id="Phobius"/>
    </source>
</evidence>
<proteinExistence type="predicted"/>
<gene>
    <name evidence="4" type="ORF">MKZ38_009822</name>
</gene>
<reference evidence="4" key="1">
    <citation type="submission" date="2022-07" db="EMBL/GenBank/DDBJ databases">
        <title>Draft genome sequence of Zalerion maritima ATCC 34329, a (micro)plastics degrading marine fungus.</title>
        <authorList>
            <person name="Paco A."/>
            <person name="Goncalves M.F.M."/>
            <person name="Rocha-Santos T.A.P."/>
            <person name="Alves A."/>
        </authorList>
    </citation>
    <scope>NUCLEOTIDE SEQUENCE</scope>
    <source>
        <strain evidence="4">ATCC 34329</strain>
    </source>
</reference>
<organism evidence="4 5">
    <name type="scientific">Zalerion maritima</name>
    <dbReference type="NCBI Taxonomy" id="339359"/>
    <lineage>
        <taxon>Eukaryota</taxon>
        <taxon>Fungi</taxon>
        <taxon>Dikarya</taxon>
        <taxon>Ascomycota</taxon>
        <taxon>Pezizomycotina</taxon>
        <taxon>Sordariomycetes</taxon>
        <taxon>Lulworthiomycetidae</taxon>
        <taxon>Lulworthiales</taxon>
        <taxon>Lulworthiaceae</taxon>
        <taxon>Zalerion</taxon>
    </lineage>
</organism>
<feature type="compositionally biased region" description="Low complexity" evidence="1">
    <location>
        <begin position="128"/>
        <end position="159"/>
    </location>
</feature>
<name>A0AAD5S663_9PEZI</name>
<comment type="caution">
    <text evidence="4">The sequence shown here is derived from an EMBL/GenBank/DDBJ whole genome shotgun (WGS) entry which is preliminary data.</text>
</comment>
<feature type="chain" id="PRO_5042066155" description="Extracellular membrane protein CFEM domain-containing protein" evidence="3">
    <location>
        <begin position="17"/>
        <end position="215"/>
    </location>
</feature>
<protein>
    <recommendedName>
        <fullName evidence="6">Extracellular membrane protein CFEM domain-containing protein</fullName>
    </recommendedName>
</protein>
<dbReference type="AlphaFoldDB" id="A0AAD5S663"/>
<dbReference type="EMBL" id="JAKWBI020000007">
    <property type="protein sequence ID" value="KAJ2906959.1"/>
    <property type="molecule type" value="Genomic_DNA"/>
</dbReference>
<keyword evidence="2" id="KW-0812">Transmembrane</keyword>
<feature type="region of interest" description="Disordered" evidence="1">
    <location>
        <begin position="128"/>
        <end position="163"/>
    </location>
</feature>
<evidence type="ECO:0000313" key="4">
    <source>
        <dbReference type="EMBL" id="KAJ2906959.1"/>
    </source>
</evidence>
<feature type="transmembrane region" description="Helical" evidence="2">
    <location>
        <begin position="171"/>
        <end position="193"/>
    </location>
</feature>
<keyword evidence="3" id="KW-0732">Signal</keyword>
<evidence type="ECO:0000313" key="5">
    <source>
        <dbReference type="Proteomes" id="UP001201980"/>
    </source>
</evidence>